<dbReference type="Proteomes" id="UP000749320">
    <property type="component" value="Unassembled WGS sequence"/>
</dbReference>
<reference evidence="1" key="2">
    <citation type="submission" date="2021-09" db="EMBL/GenBank/DDBJ databases">
        <authorList>
            <person name="Gilroy R."/>
        </authorList>
    </citation>
    <scope>NUCLEOTIDE SEQUENCE</scope>
    <source>
        <strain evidence="1">CHK193-16274</strain>
    </source>
</reference>
<dbReference type="EMBL" id="DYWV01000013">
    <property type="protein sequence ID" value="HJF39356.1"/>
    <property type="molecule type" value="Genomic_DNA"/>
</dbReference>
<evidence type="ECO:0000313" key="2">
    <source>
        <dbReference type="Proteomes" id="UP000749320"/>
    </source>
</evidence>
<proteinExistence type="predicted"/>
<accession>A0A921KID8</accession>
<organism evidence="1 2">
    <name type="scientific">Thomasclavelia spiroformis</name>
    <dbReference type="NCBI Taxonomy" id="29348"/>
    <lineage>
        <taxon>Bacteria</taxon>
        <taxon>Bacillati</taxon>
        <taxon>Bacillota</taxon>
        <taxon>Erysipelotrichia</taxon>
        <taxon>Erysipelotrichales</taxon>
        <taxon>Coprobacillaceae</taxon>
        <taxon>Thomasclavelia</taxon>
    </lineage>
</organism>
<protein>
    <submittedName>
        <fullName evidence="1">Uncharacterized protein</fullName>
    </submittedName>
</protein>
<comment type="caution">
    <text evidence="1">The sequence shown here is derived from an EMBL/GenBank/DDBJ whole genome shotgun (WGS) entry which is preliminary data.</text>
</comment>
<name>A0A921KID8_9FIRM</name>
<dbReference type="AlphaFoldDB" id="A0A921KID8"/>
<evidence type="ECO:0000313" key="1">
    <source>
        <dbReference type="EMBL" id="HJF39356.1"/>
    </source>
</evidence>
<reference evidence="1" key="1">
    <citation type="journal article" date="2021" name="PeerJ">
        <title>Extensive microbial diversity within the chicken gut microbiome revealed by metagenomics and culture.</title>
        <authorList>
            <person name="Gilroy R."/>
            <person name="Ravi A."/>
            <person name="Getino M."/>
            <person name="Pursley I."/>
            <person name="Horton D.L."/>
            <person name="Alikhan N.F."/>
            <person name="Baker D."/>
            <person name="Gharbi K."/>
            <person name="Hall N."/>
            <person name="Watson M."/>
            <person name="Adriaenssens E.M."/>
            <person name="Foster-Nyarko E."/>
            <person name="Jarju S."/>
            <person name="Secka A."/>
            <person name="Antonio M."/>
            <person name="Oren A."/>
            <person name="Chaudhuri R.R."/>
            <person name="La Ragione R."/>
            <person name="Hildebrand F."/>
            <person name="Pallen M.J."/>
        </authorList>
    </citation>
    <scope>NUCLEOTIDE SEQUENCE</scope>
    <source>
        <strain evidence="1">CHK193-16274</strain>
    </source>
</reference>
<sequence length="62" mass="7458">MKIINIIDKKKADYLKSLGFKCIQSNIDNRIIFQFIEEPKLIQELNSNFEESSYFYTQNMNF</sequence>
<gene>
    <name evidence="1" type="ORF">K8V91_00400</name>
</gene>